<comment type="caution">
    <text evidence="2">The sequence shown here is derived from an EMBL/GenBank/DDBJ whole genome shotgun (WGS) entry which is preliminary data.</text>
</comment>
<evidence type="ECO:0000313" key="2">
    <source>
        <dbReference type="EMBL" id="PLW22566.1"/>
    </source>
</evidence>
<proteinExistence type="predicted"/>
<sequence length="294" mass="32482">MQSFKRPRKSVVVNKSLEWICKTQAHKYYLVHENNFLRNQLNKLRAQLQMEPLTHARLLMPQAQQQLSYGFPGVHPTGAPLSENNRNFASSATYPLLPQHPVVTQGSNSFGLKQQAAVSGRNPAEGQSPPTSQGAMSHQLAAGPFPVPHPQGAQSYLLLRKMYKSSEGSERKLKEAKLPGSQSYRTTTATDKKFPSIYLPGLLIQADLGSPFQSLSEPKGLLNAAVSSRNRLQYFLSSGSLDGCDKSQSGSYYPKSRCFLPMRPWIPIPKSCKMLRSLQLALSISQKGVQELVG</sequence>
<reference evidence="2 3" key="1">
    <citation type="submission" date="2017-11" db="EMBL/GenBank/DDBJ databases">
        <title>De novo assembly and phasing of dikaryotic genomes from two isolates of Puccinia coronata f. sp. avenae, the causal agent of oat crown rust.</title>
        <authorList>
            <person name="Miller M.E."/>
            <person name="Zhang Y."/>
            <person name="Omidvar V."/>
            <person name="Sperschneider J."/>
            <person name="Schwessinger B."/>
            <person name="Raley C."/>
            <person name="Palmer J.M."/>
            <person name="Garnica D."/>
            <person name="Upadhyaya N."/>
            <person name="Rathjen J."/>
            <person name="Taylor J.M."/>
            <person name="Park R.F."/>
            <person name="Dodds P.N."/>
            <person name="Hirsch C.D."/>
            <person name="Kianian S.F."/>
            <person name="Figueroa M."/>
        </authorList>
    </citation>
    <scope>NUCLEOTIDE SEQUENCE [LARGE SCALE GENOMIC DNA]</scope>
    <source>
        <strain evidence="2">12NC29</strain>
    </source>
</reference>
<dbReference type="STRING" id="200324.A0A2N5TAT2"/>
<dbReference type="AlphaFoldDB" id="A0A2N5TAT2"/>
<dbReference type="EMBL" id="PGCJ01000753">
    <property type="protein sequence ID" value="PLW22566.1"/>
    <property type="molecule type" value="Genomic_DNA"/>
</dbReference>
<name>A0A2N5TAT2_9BASI</name>
<feature type="region of interest" description="Disordered" evidence="1">
    <location>
        <begin position="107"/>
        <end position="137"/>
    </location>
</feature>
<evidence type="ECO:0000256" key="1">
    <source>
        <dbReference type="SAM" id="MobiDB-lite"/>
    </source>
</evidence>
<gene>
    <name evidence="2" type="ORF">PCANC_28851</name>
</gene>
<dbReference type="Proteomes" id="UP000235388">
    <property type="component" value="Unassembled WGS sequence"/>
</dbReference>
<dbReference type="OrthoDB" id="2501368at2759"/>
<keyword evidence="3" id="KW-1185">Reference proteome</keyword>
<evidence type="ECO:0000313" key="3">
    <source>
        <dbReference type="Proteomes" id="UP000235388"/>
    </source>
</evidence>
<protein>
    <submittedName>
        <fullName evidence="2">Uncharacterized protein</fullName>
    </submittedName>
</protein>
<organism evidence="2 3">
    <name type="scientific">Puccinia coronata f. sp. avenae</name>
    <dbReference type="NCBI Taxonomy" id="200324"/>
    <lineage>
        <taxon>Eukaryota</taxon>
        <taxon>Fungi</taxon>
        <taxon>Dikarya</taxon>
        <taxon>Basidiomycota</taxon>
        <taxon>Pucciniomycotina</taxon>
        <taxon>Pucciniomycetes</taxon>
        <taxon>Pucciniales</taxon>
        <taxon>Pucciniaceae</taxon>
        <taxon>Puccinia</taxon>
    </lineage>
</organism>
<accession>A0A2N5TAT2</accession>